<dbReference type="Pfam" id="PF07157">
    <property type="entry name" value="DNA_circ_N"/>
    <property type="match status" value="1"/>
</dbReference>
<accession>A0ABT7JY26</accession>
<organism evidence="2 3">
    <name type="scientific">Rhizobium mayense</name>
    <dbReference type="NCBI Taxonomy" id="1312184"/>
    <lineage>
        <taxon>Bacteria</taxon>
        <taxon>Pseudomonadati</taxon>
        <taxon>Pseudomonadota</taxon>
        <taxon>Alphaproteobacteria</taxon>
        <taxon>Hyphomicrobiales</taxon>
        <taxon>Rhizobiaceae</taxon>
        <taxon>Rhizobium/Agrobacterium group</taxon>
        <taxon>Rhizobium</taxon>
    </lineage>
</organism>
<dbReference type="InterPro" id="IPR009826">
    <property type="entry name" value="DNA_circ_N"/>
</dbReference>
<protein>
    <submittedName>
        <fullName evidence="2">DNA circularization N-terminal domain-containing protein</fullName>
    </submittedName>
</protein>
<feature type="domain" description="DNA circulation N-terminal" evidence="1">
    <location>
        <begin position="15"/>
        <end position="100"/>
    </location>
</feature>
<evidence type="ECO:0000313" key="3">
    <source>
        <dbReference type="Proteomes" id="UP001172645"/>
    </source>
</evidence>
<name>A0ABT7JY26_9HYPH</name>
<dbReference type="EMBL" id="JARFYM010000017">
    <property type="protein sequence ID" value="MDL2401248.1"/>
    <property type="molecule type" value="Genomic_DNA"/>
</dbReference>
<reference evidence="2" key="1">
    <citation type="submission" date="2023-06" db="EMBL/GenBank/DDBJ databases">
        <title>Phylogenetic Diversity of Rhizobium strains.</title>
        <authorList>
            <person name="Moura F.T."/>
            <person name="Helene L.C.F."/>
            <person name="Hungria M."/>
        </authorList>
    </citation>
    <scope>NUCLEOTIDE SEQUENCE</scope>
    <source>
        <strain evidence="2">CCGE526</strain>
    </source>
</reference>
<gene>
    <name evidence="2" type="ORF">PY649_20285</name>
</gene>
<dbReference type="RefSeq" id="WP_285870439.1">
    <property type="nucleotide sequence ID" value="NZ_JARFYM010000017.1"/>
</dbReference>
<proteinExistence type="predicted"/>
<sequence>MSLLDDIDWALPGLLAGSFRGITFHMPDTSTSVGRRVMQSLYPGIDTADYDDFGVSPDTIEISGLIIGDDYQAQAAALAAAFRTPGPAMLIHPWLGPMQVILAEDPARISFSATELRVVRFTATFKEYTPGAGDVLGSLAGLVSAIDGIVAAASAIIGVVGTIISATQTKSVQRSTRVVTSAIGSLTPPSGSVNAVSQLKTAIAASSPSTPAEFDTLIISAAAIINAVNSTPAVSPAAEAATIVAPTPESLTAIGLAMVNAMTTAAASAPSDADTALLLSTAAHFAGQTAAQSVYADYSSRQDAQTFRGQATDALDTLADALEAIRSPMFLTTASTLRRATRGVQSALIVDINETIGRLPSVLTFNLDRPTDAWGLAQYVYGDTPSQIEAAYADIVARNKPRHPARLEGSVEVLGS</sequence>
<evidence type="ECO:0000259" key="1">
    <source>
        <dbReference type="Pfam" id="PF07157"/>
    </source>
</evidence>
<dbReference type="Proteomes" id="UP001172645">
    <property type="component" value="Unassembled WGS sequence"/>
</dbReference>
<comment type="caution">
    <text evidence="2">The sequence shown here is derived from an EMBL/GenBank/DDBJ whole genome shotgun (WGS) entry which is preliminary data.</text>
</comment>
<keyword evidence="3" id="KW-1185">Reference proteome</keyword>
<evidence type="ECO:0000313" key="2">
    <source>
        <dbReference type="EMBL" id="MDL2401248.1"/>
    </source>
</evidence>